<keyword evidence="3" id="KW-0805">Transcription regulation</keyword>
<dbReference type="GO" id="GO:0003677">
    <property type="term" value="F:DNA binding"/>
    <property type="evidence" value="ECO:0007669"/>
    <property type="project" value="UniProtKB-KW"/>
</dbReference>
<dbReference type="Proteomes" id="UP001367508">
    <property type="component" value="Unassembled WGS sequence"/>
</dbReference>
<dbReference type="PANTHER" id="PTHR21654">
    <property type="entry name" value="FI21293P1"/>
    <property type="match status" value="1"/>
</dbReference>
<evidence type="ECO:0000256" key="6">
    <source>
        <dbReference type="ARBA" id="ARBA00023242"/>
    </source>
</evidence>
<evidence type="ECO:0000256" key="2">
    <source>
        <dbReference type="ARBA" id="ARBA00022737"/>
    </source>
</evidence>
<organism evidence="10 11">
    <name type="scientific">Canavalia gladiata</name>
    <name type="common">Sword bean</name>
    <name type="synonym">Dolichos gladiatus</name>
    <dbReference type="NCBI Taxonomy" id="3824"/>
    <lineage>
        <taxon>Eukaryota</taxon>
        <taxon>Viridiplantae</taxon>
        <taxon>Streptophyta</taxon>
        <taxon>Embryophyta</taxon>
        <taxon>Tracheophyta</taxon>
        <taxon>Spermatophyta</taxon>
        <taxon>Magnoliopsida</taxon>
        <taxon>eudicotyledons</taxon>
        <taxon>Gunneridae</taxon>
        <taxon>Pentapetalae</taxon>
        <taxon>rosids</taxon>
        <taxon>fabids</taxon>
        <taxon>Fabales</taxon>
        <taxon>Fabaceae</taxon>
        <taxon>Papilionoideae</taxon>
        <taxon>50 kb inversion clade</taxon>
        <taxon>NPAAA clade</taxon>
        <taxon>indigoferoid/millettioid clade</taxon>
        <taxon>Phaseoleae</taxon>
        <taxon>Canavalia</taxon>
    </lineage>
</organism>
<evidence type="ECO:0000256" key="5">
    <source>
        <dbReference type="ARBA" id="ARBA00023163"/>
    </source>
</evidence>
<proteinExistence type="predicted"/>
<feature type="domain" description="Myb-like" evidence="9">
    <location>
        <begin position="128"/>
        <end position="193"/>
    </location>
</feature>
<sequence length="600" mass="69328">MEMEDHHHHHRHQHHQHQQHQHQYGMNDLRQVVNGPRPVHNFPSLPSQPAVELFPGQRNLTPLQATSHHQHQQHYEVIMFGRDIMPRGLHEFDSAAASITIPTPTTAATSASTPPFSGFEAEGAACIGGDASTGRWPRQETLTLLEIRSRLDSKFKEANQKGPLWDEVSRIMSEEHGYQRSGKKCREKFENLYKYYKKTKEGKAGRHDGKHYRFFRQLEALYGENSNTVSVPETNVVSSIHFQTSSHAPSQANQEMFDSHIKNCDSLSLTNSTDFDTSSSDDDDDDVNDHILENESMEKRRKRKSGRSWKVKIKDFIDSQMRKLVEKQKEWLDKLVKTLEEKEKERVLREEEWRKQEASRLEREQKFWAKERAWIEARDAALMEALQKLTGREIMKVEPHHEGINVMANEVQNHSENQNNEDGSEILNSSTNVIIRSADNWPESEITRLQQLRNEMGTRFPRSECSEEVTWEEVATKMACFGYERSALMCKEKWESISNYPMGGDGKEGNKKRKENSRSCFYFKNNIDDHQPSLYNQGSAYCDDINDQRQEIERLQANDVSSPSNSNVAPADSCFPFLMSTEGGNLWENYGLKLNKANQN</sequence>
<feature type="coiled-coil region" evidence="7">
    <location>
        <begin position="325"/>
        <end position="352"/>
    </location>
</feature>
<comment type="subcellular location">
    <subcellularLocation>
        <location evidence="1">Nucleus</location>
    </subcellularLocation>
</comment>
<comment type="caution">
    <text evidence="10">The sequence shown here is derived from an EMBL/GenBank/DDBJ whole genome shotgun (WGS) entry which is preliminary data.</text>
</comment>
<keyword evidence="11" id="KW-1185">Reference proteome</keyword>
<protein>
    <recommendedName>
        <fullName evidence="9">Myb-like domain-containing protein</fullName>
    </recommendedName>
</protein>
<dbReference type="InterPro" id="IPR001005">
    <property type="entry name" value="SANT/Myb"/>
</dbReference>
<dbReference type="CDD" id="cd12203">
    <property type="entry name" value="GT1"/>
    <property type="match status" value="2"/>
</dbReference>
<dbReference type="GO" id="GO:0005634">
    <property type="term" value="C:nucleus"/>
    <property type="evidence" value="ECO:0007669"/>
    <property type="project" value="UniProtKB-SubCell"/>
</dbReference>
<keyword evidence="6" id="KW-0539">Nucleus</keyword>
<dbReference type="FunFam" id="1.10.10.60:FF:000061">
    <property type="entry name" value="Trihelix transcription factor GT-2"/>
    <property type="match status" value="1"/>
</dbReference>
<evidence type="ECO:0000256" key="3">
    <source>
        <dbReference type="ARBA" id="ARBA00023015"/>
    </source>
</evidence>
<gene>
    <name evidence="10" type="ORF">VNO77_16005</name>
</gene>
<dbReference type="AlphaFoldDB" id="A0AAN9M102"/>
<dbReference type="PANTHER" id="PTHR21654:SF60">
    <property type="entry name" value="TRIHELIX TRANSCRIPTION FACTOR PTL"/>
    <property type="match status" value="1"/>
</dbReference>
<feature type="compositionally biased region" description="Basic residues" evidence="8">
    <location>
        <begin position="7"/>
        <end position="20"/>
    </location>
</feature>
<evidence type="ECO:0000256" key="4">
    <source>
        <dbReference type="ARBA" id="ARBA00023125"/>
    </source>
</evidence>
<dbReference type="FunFam" id="1.10.10.60:FF:000342">
    <property type="entry name" value="trihelix transcription factor PTL-like"/>
    <property type="match status" value="1"/>
</dbReference>
<dbReference type="InterPro" id="IPR044822">
    <property type="entry name" value="Myb_DNA-bind_4"/>
</dbReference>
<feature type="region of interest" description="Disordered" evidence="8">
    <location>
        <begin position="273"/>
        <end position="299"/>
    </location>
</feature>
<evidence type="ECO:0000256" key="1">
    <source>
        <dbReference type="ARBA" id="ARBA00004123"/>
    </source>
</evidence>
<dbReference type="GO" id="GO:0006355">
    <property type="term" value="P:regulation of DNA-templated transcription"/>
    <property type="evidence" value="ECO:0007669"/>
    <property type="project" value="UniProtKB-ARBA"/>
</dbReference>
<keyword evidence="4" id="KW-0238">DNA-binding</keyword>
<evidence type="ECO:0000256" key="8">
    <source>
        <dbReference type="SAM" id="MobiDB-lite"/>
    </source>
</evidence>
<evidence type="ECO:0000313" key="11">
    <source>
        <dbReference type="Proteomes" id="UP001367508"/>
    </source>
</evidence>
<evidence type="ECO:0000256" key="7">
    <source>
        <dbReference type="SAM" id="Coils"/>
    </source>
</evidence>
<dbReference type="PROSITE" id="PS50090">
    <property type="entry name" value="MYB_LIKE"/>
    <property type="match status" value="2"/>
</dbReference>
<keyword evidence="5" id="KW-0804">Transcription</keyword>
<feature type="compositionally biased region" description="Basic and acidic residues" evidence="8">
    <location>
        <begin position="288"/>
        <end position="298"/>
    </location>
</feature>
<evidence type="ECO:0000259" key="9">
    <source>
        <dbReference type="PROSITE" id="PS50090"/>
    </source>
</evidence>
<feature type="region of interest" description="Disordered" evidence="8">
    <location>
        <begin position="1"/>
        <end position="24"/>
    </location>
</feature>
<name>A0AAN9M102_CANGL</name>
<dbReference type="Pfam" id="PF13837">
    <property type="entry name" value="Myb_DNA-bind_4"/>
    <property type="match status" value="2"/>
</dbReference>
<reference evidence="10 11" key="1">
    <citation type="submission" date="2024-01" db="EMBL/GenBank/DDBJ databases">
        <title>The genomes of 5 underutilized Papilionoideae crops provide insights into root nodulation and disease resistanc.</title>
        <authorList>
            <person name="Jiang F."/>
        </authorList>
    </citation>
    <scope>NUCLEOTIDE SEQUENCE [LARGE SCALE GENOMIC DNA]</scope>
    <source>
        <strain evidence="10">LVBAO_FW01</strain>
        <tissue evidence="10">Leaves</tissue>
    </source>
</reference>
<dbReference type="Gene3D" id="1.10.10.60">
    <property type="entry name" value="Homeodomain-like"/>
    <property type="match status" value="2"/>
</dbReference>
<evidence type="ECO:0000313" key="10">
    <source>
        <dbReference type="EMBL" id="KAK7345401.1"/>
    </source>
</evidence>
<feature type="domain" description="Myb-like" evidence="9">
    <location>
        <begin position="440"/>
        <end position="498"/>
    </location>
</feature>
<keyword evidence="2" id="KW-0677">Repeat</keyword>
<dbReference type="EMBL" id="JAYMYQ010000003">
    <property type="protein sequence ID" value="KAK7345401.1"/>
    <property type="molecule type" value="Genomic_DNA"/>
</dbReference>
<accession>A0AAN9M102</accession>
<keyword evidence="7" id="KW-0175">Coiled coil</keyword>
<dbReference type="SMART" id="SM00717">
    <property type="entry name" value="SANT"/>
    <property type="match status" value="2"/>
</dbReference>